<dbReference type="AlphaFoldDB" id="A0A396HTC5"/>
<dbReference type="PANTHER" id="PTHR31901:SF7">
    <property type="entry name" value="INDOLE-3-ACETIC ACID-AMIDO SYNTHETASE GH3.2-RELATED"/>
    <property type="match status" value="1"/>
</dbReference>
<dbReference type="InterPro" id="IPR004993">
    <property type="entry name" value="GH3"/>
</dbReference>
<dbReference type="PANTHER" id="PTHR31901">
    <property type="entry name" value="GH3 DOMAIN-CONTAINING PROTEIN"/>
    <property type="match status" value="1"/>
</dbReference>
<proteinExistence type="predicted"/>
<dbReference type="Pfam" id="PF03321">
    <property type="entry name" value="GH3"/>
    <property type="match status" value="1"/>
</dbReference>
<dbReference type="Gramene" id="rna28942">
    <property type="protein sequence ID" value="RHN53967.1"/>
    <property type="gene ID" value="gene28942"/>
</dbReference>
<reference evidence="2" key="1">
    <citation type="journal article" date="2018" name="Nat. Plants">
        <title>Whole-genome landscape of Medicago truncatula symbiotic genes.</title>
        <authorList>
            <person name="Pecrix Y."/>
            <person name="Staton S.E."/>
            <person name="Sallet E."/>
            <person name="Lelandais-Briere C."/>
            <person name="Moreau S."/>
            <person name="Carrere S."/>
            <person name="Blein T."/>
            <person name="Jardinaud M.F."/>
            <person name="Latrasse D."/>
            <person name="Zouine M."/>
            <person name="Zahm M."/>
            <person name="Kreplak J."/>
            <person name="Mayjonade B."/>
            <person name="Satge C."/>
            <person name="Perez M."/>
            <person name="Cauet S."/>
            <person name="Marande W."/>
            <person name="Chantry-Darmon C."/>
            <person name="Lopez-Roques C."/>
            <person name="Bouchez O."/>
            <person name="Berard A."/>
            <person name="Debelle F."/>
            <person name="Munos S."/>
            <person name="Bendahmane A."/>
            <person name="Berges H."/>
            <person name="Niebel A."/>
            <person name="Buitink J."/>
            <person name="Frugier F."/>
            <person name="Benhamed M."/>
            <person name="Crespi M."/>
            <person name="Gouzy J."/>
            <person name="Gamas P."/>
        </authorList>
    </citation>
    <scope>NUCLEOTIDE SEQUENCE [LARGE SCALE GENOMIC DNA]</scope>
    <source>
        <strain evidence="2">cv. Jemalong A17</strain>
    </source>
</reference>
<evidence type="ECO:0000313" key="2">
    <source>
        <dbReference type="Proteomes" id="UP000265566"/>
    </source>
</evidence>
<organism evidence="1 2">
    <name type="scientific">Medicago truncatula</name>
    <name type="common">Barrel medic</name>
    <name type="synonym">Medicago tribuloides</name>
    <dbReference type="NCBI Taxonomy" id="3880"/>
    <lineage>
        <taxon>Eukaryota</taxon>
        <taxon>Viridiplantae</taxon>
        <taxon>Streptophyta</taxon>
        <taxon>Embryophyta</taxon>
        <taxon>Tracheophyta</taxon>
        <taxon>Spermatophyta</taxon>
        <taxon>Magnoliopsida</taxon>
        <taxon>eudicotyledons</taxon>
        <taxon>Gunneridae</taxon>
        <taxon>Pentapetalae</taxon>
        <taxon>rosids</taxon>
        <taxon>fabids</taxon>
        <taxon>Fabales</taxon>
        <taxon>Fabaceae</taxon>
        <taxon>Papilionoideae</taxon>
        <taxon>50 kb inversion clade</taxon>
        <taxon>NPAAA clade</taxon>
        <taxon>Hologalegina</taxon>
        <taxon>IRL clade</taxon>
        <taxon>Trifolieae</taxon>
        <taxon>Medicago</taxon>
    </lineage>
</organism>
<dbReference type="Proteomes" id="UP000265566">
    <property type="component" value="Chromosome 5"/>
</dbReference>
<evidence type="ECO:0000313" key="1">
    <source>
        <dbReference type="EMBL" id="RHN53967.1"/>
    </source>
</evidence>
<dbReference type="EMBL" id="PSQE01000005">
    <property type="protein sequence ID" value="RHN53967.1"/>
    <property type="molecule type" value="Genomic_DNA"/>
</dbReference>
<accession>A0A396HTC5</accession>
<protein>
    <submittedName>
        <fullName evidence="1">Putative GH3 family protein</fullName>
    </submittedName>
</protein>
<sequence>MAIESEILLEPPSSVDEKSLNNALDFIEEMTKNTDSNQERVLAEILAQNAETEYLNRFGLNGATDRETFKSKVAVITYEDLIPDIQRIAKGDTSPILCAHPISEFLTSSGTSAGERKLMPTIHQEMDRRLLLCSLITPVMNQYVPNLDKGKALHFLFIKAETKTPSGLVARPVIKAETIHEKTI</sequence>
<comment type="caution">
    <text evidence="1">The sequence shown here is derived from an EMBL/GenBank/DDBJ whole genome shotgun (WGS) entry which is preliminary data.</text>
</comment>
<name>A0A396HTC5_MEDTR</name>
<gene>
    <name evidence="1" type="ORF">MtrunA17_Chr5g0401621</name>
</gene>